<dbReference type="EMBL" id="KM669724">
    <property type="protein sequence ID" value="AIW81375.1"/>
    <property type="molecule type" value="Genomic_DNA"/>
</dbReference>
<protein>
    <recommendedName>
        <fullName evidence="2">Peptidase M15A C-terminal domain-containing protein</fullName>
    </recommendedName>
</protein>
<organism evidence="1">
    <name type="scientific">uncultured bacterium TB306_p</name>
    <dbReference type="NCBI Taxonomy" id="1552137"/>
    <lineage>
        <taxon>Bacteria</taxon>
        <taxon>environmental samples</taxon>
    </lineage>
</organism>
<dbReference type="AlphaFoldDB" id="A0A0K0LBH9"/>
<evidence type="ECO:0008006" key="2">
    <source>
        <dbReference type="Google" id="ProtNLM"/>
    </source>
</evidence>
<name>A0A0K0LBH9_9BACT</name>
<accession>A0A0K0LBH9</accession>
<evidence type="ECO:0000313" key="1">
    <source>
        <dbReference type="EMBL" id="AIW81375.1"/>
    </source>
</evidence>
<sequence>MKVAETGKVCGNVLRAIDEFQGLFTVDINEGKCPCGECSGFGNNLFSEQKNNSKIAEKKRKYEYPGIHRSLLWVERTIKFYLANQEKAGNLRVGLIFSGYRCNANNRKNRRGSTNHMGKALDLHIYKLTDRNNTEKNADKVRDLLLKYTKAEYRWGREKRFCIRTE</sequence>
<reference evidence="1" key="1">
    <citation type="submission" date="2014-09" db="EMBL/GenBank/DDBJ databases">
        <authorList>
            <person name="Magalhaes I.L.F."/>
            <person name="Oliveira U."/>
            <person name="Santos F.R."/>
            <person name="Vidigal T.H.D.A."/>
            <person name="Brescovit A.D."/>
            <person name="Santos A.J."/>
        </authorList>
    </citation>
    <scope>NUCLEOTIDE SEQUENCE</scope>
</reference>
<proteinExistence type="predicted"/>